<dbReference type="SMART" id="SM00355">
    <property type="entry name" value="ZnF_C2H2"/>
    <property type="match status" value="8"/>
</dbReference>
<feature type="domain" description="C2H2-type" evidence="7">
    <location>
        <begin position="142"/>
        <end position="165"/>
    </location>
</feature>
<organism evidence="8 9">
    <name type="scientific">Frieseomelitta varia</name>
    <dbReference type="NCBI Taxonomy" id="561572"/>
    <lineage>
        <taxon>Eukaryota</taxon>
        <taxon>Metazoa</taxon>
        <taxon>Ecdysozoa</taxon>
        <taxon>Arthropoda</taxon>
        <taxon>Hexapoda</taxon>
        <taxon>Insecta</taxon>
        <taxon>Pterygota</taxon>
        <taxon>Neoptera</taxon>
        <taxon>Endopterygota</taxon>
        <taxon>Hymenoptera</taxon>
        <taxon>Apocrita</taxon>
        <taxon>Aculeata</taxon>
        <taxon>Apoidea</taxon>
        <taxon>Anthophila</taxon>
        <taxon>Apidae</taxon>
        <taxon>Frieseomelitta</taxon>
    </lineage>
</organism>
<keyword evidence="4" id="KW-0862">Zinc</keyword>
<proteinExistence type="predicted"/>
<dbReference type="GO" id="GO:0005634">
    <property type="term" value="C:nucleus"/>
    <property type="evidence" value="ECO:0007669"/>
    <property type="project" value="TreeGrafter"/>
</dbReference>
<dbReference type="EMBL" id="WNWW01000279">
    <property type="protein sequence ID" value="KAF3427022.1"/>
    <property type="molecule type" value="Genomic_DNA"/>
</dbReference>
<dbReference type="Gene3D" id="3.30.160.60">
    <property type="entry name" value="Classic Zinc Finger"/>
    <property type="match status" value="1"/>
</dbReference>
<name>A0A833S3V3_9HYME</name>
<evidence type="ECO:0000313" key="8">
    <source>
        <dbReference type="EMBL" id="KAF3427022.1"/>
    </source>
</evidence>
<feature type="domain" description="C2H2-type" evidence="7">
    <location>
        <begin position="780"/>
        <end position="803"/>
    </location>
</feature>
<feature type="compositionally biased region" description="Basic and acidic residues" evidence="6">
    <location>
        <begin position="330"/>
        <end position="348"/>
    </location>
</feature>
<evidence type="ECO:0000256" key="5">
    <source>
        <dbReference type="PROSITE-ProRule" id="PRU00042"/>
    </source>
</evidence>
<feature type="domain" description="C2H2-type" evidence="7">
    <location>
        <begin position="832"/>
        <end position="860"/>
    </location>
</feature>
<dbReference type="OrthoDB" id="7697749at2759"/>
<evidence type="ECO:0000256" key="3">
    <source>
        <dbReference type="ARBA" id="ARBA00022771"/>
    </source>
</evidence>
<reference evidence="8" key="1">
    <citation type="submission" date="2019-11" db="EMBL/GenBank/DDBJ databases">
        <title>The nuclear and mitochondrial genomes of Frieseomelitta varia - a highly eusocial stingless bee (Meliponini) with a permanently sterile worker caste.</title>
        <authorList>
            <person name="Freitas F.C.P."/>
            <person name="Lourenco A.P."/>
            <person name="Nunes F.M.F."/>
            <person name="Paschoal A.R."/>
            <person name="Abreu F.C.P."/>
            <person name="Barbin F.O."/>
            <person name="Bataglia L."/>
            <person name="Cardoso-Junior C.A.M."/>
            <person name="Cervoni M.S."/>
            <person name="Silva S.R."/>
            <person name="Dalarmi F."/>
            <person name="Del Lama M.A."/>
            <person name="Depintor T.S."/>
            <person name="Ferreira K.M."/>
            <person name="Goria P.S."/>
            <person name="Jaskot M.C."/>
            <person name="Lago D.C."/>
            <person name="Luna-Lucena D."/>
            <person name="Moda L.M."/>
            <person name="Nascimento L."/>
            <person name="Pedrino M."/>
            <person name="Rabico F.O."/>
            <person name="Sanches F.C."/>
            <person name="Santos D.E."/>
            <person name="Santos C.G."/>
            <person name="Vieira J."/>
            <person name="Lopes T.F."/>
            <person name="Barchuk A.R."/>
            <person name="Hartfelder K."/>
            <person name="Simoes Z.L.P."/>
            <person name="Bitondi M.M.G."/>
            <person name="Pinheiro D.G."/>
        </authorList>
    </citation>
    <scope>NUCLEOTIDE SEQUENCE</scope>
    <source>
        <strain evidence="8">USP_RPSP 00005682</strain>
        <tissue evidence="8">Whole individual</tissue>
    </source>
</reference>
<sequence>MFDTDNGQKNEHCIETEFTEEFDHKPLLISIPKIEPICPSATDLIEDTSNVEEFQEQKITSIPLITPHKLKDPVILLERCDKIWETLKVIKNVQGTTKIDTSNASETKISKPLYIEYEPVLGNNNAELPNFKFSVKSKKKLFHCTICGKQYTENRRLRHHSDRIHGIYIAPRRYYKGIDKVKEKELNNTEKEEDNSEKVSLKKSENKQLHNTVASLQHVSSSNNNIVVSDLHLKGSKFTNSLVCNNNDININGTMKNEERKLIKEIKQNEKVNSIQHSATSSTCTLCKQFVKDIRKHLVDYHKIESPDFMLKNLNGTCTNLENNKLKRRLSSDENKTSSEIIQKEHNTQNKRQRLSTQHYVRSGTRQCEICLGVYTLSSFYGHVRVHRIRGETKENFHLSRSRHNYYNSPLYSKSKLISVDTSYENTNNYNCSSKNNSNLFKNKGRSEEIVQHAIKDKKISNIKCYERKNKSDDKNICSCGRTFRNPHTLFTHKRICTFLVDANQPVVENNISKKSEENKNSGMGISITIKKRNNSYEIIDKDNKNENKLQDSKNFYTLSNTSKNNNQIELQDDLHETLELSKYSEKHSILKIQSADENIDIDIEEDSQINSYNDNISSSMNKVGNNLCEQQELKIEPNDEQELKIEPNDEFYRNNVNSKLLKEKKFLTRSNYKKSNGIKRNFARKYNICVCGSKFYTRKALDIHTSKHHHSSKLLCGYCKINFPDIVTWNEHQCSVNEGKQFIALPMQIKCYWCNEILSTYKKFDEHVTRRHFDSIVPFQCFQCDKRFSTTTNRKIHFDAEHGLTICSTCNNQYYDNMKSRHEAYHYGLGFPCHLCKRTYSSKGSLLRHRRNIHGNKYIYSIDRIPDLYGKSQLEFLIYMRKMRLSKESCSLIYE</sequence>
<dbReference type="PROSITE" id="PS50157">
    <property type="entry name" value="ZINC_FINGER_C2H2_2"/>
    <property type="match status" value="3"/>
</dbReference>
<dbReference type="GO" id="GO:0008270">
    <property type="term" value="F:zinc ion binding"/>
    <property type="evidence" value="ECO:0007669"/>
    <property type="project" value="UniProtKB-KW"/>
</dbReference>
<evidence type="ECO:0000256" key="6">
    <source>
        <dbReference type="SAM" id="MobiDB-lite"/>
    </source>
</evidence>
<dbReference type="PROSITE" id="PS00028">
    <property type="entry name" value="ZINC_FINGER_C2H2_1"/>
    <property type="match status" value="3"/>
</dbReference>
<keyword evidence="3 5" id="KW-0863">Zinc-finger</keyword>
<dbReference type="AlphaFoldDB" id="A0A833S3V3"/>
<gene>
    <name evidence="8" type="ORF">E2986_00433</name>
</gene>
<dbReference type="GO" id="GO:0000981">
    <property type="term" value="F:DNA-binding transcription factor activity, RNA polymerase II-specific"/>
    <property type="evidence" value="ECO:0007669"/>
    <property type="project" value="TreeGrafter"/>
</dbReference>
<feature type="region of interest" description="Disordered" evidence="6">
    <location>
        <begin position="186"/>
        <end position="205"/>
    </location>
</feature>
<dbReference type="Proteomes" id="UP000655588">
    <property type="component" value="Unassembled WGS sequence"/>
</dbReference>
<feature type="region of interest" description="Disordered" evidence="6">
    <location>
        <begin position="329"/>
        <end position="355"/>
    </location>
</feature>
<keyword evidence="2" id="KW-0677">Repeat</keyword>
<dbReference type="GO" id="GO:0000977">
    <property type="term" value="F:RNA polymerase II transcription regulatory region sequence-specific DNA binding"/>
    <property type="evidence" value="ECO:0007669"/>
    <property type="project" value="TreeGrafter"/>
</dbReference>
<dbReference type="PANTHER" id="PTHR24379">
    <property type="entry name" value="KRAB AND ZINC FINGER DOMAIN-CONTAINING"/>
    <property type="match status" value="1"/>
</dbReference>
<evidence type="ECO:0000256" key="4">
    <source>
        <dbReference type="ARBA" id="ARBA00022833"/>
    </source>
</evidence>
<comment type="caution">
    <text evidence="8">The sequence shown here is derived from an EMBL/GenBank/DDBJ whole genome shotgun (WGS) entry which is preliminary data.</text>
</comment>
<evidence type="ECO:0000256" key="2">
    <source>
        <dbReference type="ARBA" id="ARBA00022737"/>
    </source>
</evidence>
<evidence type="ECO:0000256" key="1">
    <source>
        <dbReference type="ARBA" id="ARBA00022723"/>
    </source>
</evidence>
<protein>
    <recommendedName>
        <fullName evidence="7">C2H2-type domain-containing protein</fullName>
    </recommendedName>
</protein>
<accession>A0A833S3V3</accession>
<dbReference type="PANTHER" id="PTHR24379:SF127">
    <property type="entry name" value="BLOODY FINGERS-RELATED"/>
    <property type="match status" value="1"/>
</dbReference>
<evidence type="ECO:0000259" key="7">
    <source>
        <dbReference type="PROSITE" id="PS50157"/>
    </source>
</evidence>
<evidence type="ECO:0000313" key="9">
    <source>
        <dbReference type="Proteomes" id="UP000655588"/>
    </source>
</evidence>
<keyword evidence="9" id="KW-1185">Reference proteome</keyword>
<dbReference type="InterPro" id="IPR013087">
    <property type="entry name" value="Znf_C2H2_type"/>
</dbReference>
<keyword evidence="1" id="KW-0479">Metal-binding</keyword>